<dbReference type="InterPro" id="IPR036388">
    <property type="entry name" value="WH-like_DNA-bd_sf"/>
</dbReference>
<feature type="region of interest" description="Disordered" evidence="6">
    <location>
        <begin position="309"/>
        <end position="342"/>
    </location>
</feature>
<comment type="similarity">
    <text evidence="1">Belongs to the sigma-70 factor family. ECF subfamily.</text>
</comment>
<reference evidence="8" key="1">
    <citation type="submission" date="2014-09" db="EMBL/GenBank/DDBJ databases">
        <title>Sequence of the Streptomyces nodosus genome.</title>
        <authorList>
            <person name="Sweeney P."/>
            <person name="Stephens N."/>
            <person name="Murphy C."/>
            <person name="Caffrey P."/>
        </authorList>
    </citation>
    <scope>NUCLEOTIDE SEQUENCE [LARGE SCALE GENOMIC DNA]</scope>
    <source>
        <strain evidence="8">ATCC 14899</strain>
    </source>
</reference>
<dbReference type="RefSeq" id="WP_043443179.1">
    <property type="nucleotide sequence ID" value="NZ_CP009313.1"/>
</dbReference>
<dbReference type="Gene3D" id="1.10.260.40">
    <property type="entry name" value="lambda repressor-like DNA-binding domains"/>
    <property type="match status" value="1"/>
</dbReference>
<keyword evidence="3" id="KW-0731">Sigma factor</keyword>
<organism evidence="7 8">
    <name type="scientific">Streptomyces nodosus</name>
    <dbReference type="NCBI Taxonomy" id="40318"/>
    <lineage>
        <taxon>Bacteria</taxon>
        <taxon>Bacillati</taxon>
        <taxon>Actinomycetota</taxon>
        <taxon>Actinomycetes</taxon>
        <taxon>Kitasatosporales</taxon>
        <taxon>Streptomycetaceae</taxon>
        <taxon>Streptomyces</taxon>
    </lineage>
</organism>
<evidence type="ECO:0000256" key="1">
    <source>
        <dbReference type="ARBA" id="ARBA00010641"/>
    </source>
</evidence>
<dbReference type="GO" id="GO:0016987">
    <property type="term" value="F:sigma factor activity"/>
    <property type="evidence" value="ECO:0007669"/>
    <property type="project" value="UniProtKB-KW"/>
</dbReference>
<dbReference type="SUPFAM" id="SSF47413">
    <property type="entry name" value="lambda repressor-like DNA-binding domains"/>
    <property type="match status" value="1"/>
</dbReference>
<dbReference type="InterPro" id="IPR010982">
    <property type="entry name" value="Lambda_DNA-bd_dom_sf"/>
</dbReference>
<dbReference type="InterPro" id="IPR001387">
    <property type="entry name" value="Cro/C1-type_HTH"/>
</dbReference>
<sequence>MEGRPVIHTPASPLPRPRELRRLRRTQSLTQTQLAARLRVSLETVRDWETGLTTPRGRRRKRYARLLTAWAAQETPGDLTPRQAFDTLHESCAPALVRQAYLLTGRPELARESAERAFRLAWRYWPEMAIAPDPQGWVRSTTHGWALSPWQRLRPRHLRPAPSPVDPSDRALMRALLALPRAHRRTVVLHDMAGLGLPEAATETGADASAAAGRLLWAHETLSALVPEQAMPEVLPRRLGELASSERLRAVQLPSVRSGDERSPRHWVRAAIVVTTTIVGATTLTLQLTPHHQERPPARGTAFQGIPARVLLGPPSGVQPRHRSLLAARGHHRPERLVPEAR</sequence>
<dbReference type="Proteomes" id="UP000031526">
    <property type="component" value="Chromosome"/>
</dbReference>
<keyword evidence="4" id="KW-0238">DNA-binding</keyword>
<dbReference type="Pfam" id="PF01381">
    <property type="entry name" value="HTH_3"/>
    <property type="match status" value="1"/>
</dbReference>
<dbReference type="SUPFAM" id="SSF88659">
    <property type="entry name" value="Sigma3 and sigma4 domains of RNA polymerase sigma factors"/>
    <property type="match status" value="1"/>
</dbReference>
<dbReference type="Gene3D" id="1.10.10.10">
    <property type="entry name" value="Winged helix-like DNA-binding domain superfamily/Winged helix DNA-binding domain"/>
    <property type="match status" value="1"/>
</dbReference>
<keyword evidence="2" id="KW-0805">Transcription regulation</keyword>
<evidence type="ECO:0000256" key="3">
    <source>
        <dbReference type="ARBA" id="ARBA00023082"/>
    </source>
</evidence>
<evidence type="ECO:0000313" key="7">
    <source>
        <dbReference type="EMBL" id="AJE42107.1"/>
    </source>
</evidence>
<dbReference type="PROSITE" id="PS50943">
    <property type="entry name" value="HTH_CROC1"/>
    <property type="match status" value="1"/>
</dbReference>
<reference evidence="7 8" key="2">
    <citation type="journal article" date="2016" name="Appl. Microbiol. Biotechnol.">
        <title>Exploiting the genome sequence of Streptomyces nodosus for enhanced antibiotic production.</title>
        <authorList>
            <person name="Sweeney P."/>
            <person name="Murphy C.D."/>
            <person name="Caffrey P."/>
        </authorList>
    </citation>
    <scope>NUCLEOTIDE SEQUENCE [LARGE SCALE GENOMIC DNA]</scope>
    <source>
        <strain evidence="7 8">ATCC 14899</strain>
    </source>
</reference>
<dbReference type="AlphaFoldDB" id="A0A0B5DPV8"/>
<dbReference type="SUPFAM" id="SSF88946">
    <property type="entry name" value="Sigma2 domain of RNA polymerase sigma factors"/>
    <property type="match status" value="1"/>
</dbReference>
<gene>
    <name evidence="7" type="ORF">SNOD_20265</name>
</gene>
<dbReference type="HOGENOM" id="CLU_057518_0_0_11"/>
<dbReference type="InterPro" id="IPR013324">
    <property type="entry name" value="RNA_pol_sigma_r3/r4-like"/>
</dbReference>
<dbReference type="STRING" id="40318.SNOD_20265"/>
<feature type="compositionally biased region" description="Basic residues" evidence="6">
    <location>
        <begin position="320"/>
        <end position="334"/>
    </location>
</feature>
<protein>
    <submittedName>
        <fullName evidence="7">Uncharacterized protein</fullName>
    </submittedName>
</protein>
<dbReference type="EMBL" id="CP009313">
    <property type="protein sequence ID" value="AJE42107.1"/>
    <property type="molecule type" value="Genomic_DNA"/>
</dbReference>
<evidence type="ECO:0000256" key="2">
    <source>
        <dbReference type="ARBA" id="ARBA00023015"/>
    </source>
</evidence>
<keyword evidence="5" id="KW-0804">Transcription</keyword>
<dbReference type="PANTHER" id="PTHR43133:SF8">
    <property type="entry name" value="RNA POLYMERASE SIGMA FACTOR HI_1459-RELATED"/>
    <property type="match status" value="1"/>
</dbReference>
<keyword evidence="8" id="KW-1185">Reference proteome</keyword>
<accession>A0A0B5DPV8</accession>
<dbReference type="SMART" id="SM00530">
    <property type="entry name" value="HTH_XRE"/>
    <property type="match status" value="1"/>
</dbReference>
<evidence type="ECO:0000313" key="8">
    <source>
        <dbReference type="Proteomes" id="UP000031526"/>
    </source>
</evidence>
<evidence type="ECO:0000256" key="6">
    <source>
        <dbReference type="SAM" id="MobiDB-lite"/>
    </source>
</evidence>
<dbReference type="CDD" id="cd00093">
    <property type="entry name" value="HTH_XRE"/>
    <property type="match status" value="1"/>
</dbReference>
<evidence type="ECO:0000256" key="4">
    <source>
        <dbReference type="ARBA" id="ARBA00023125"/>
    </source>
</evidence>
<name>A0A0B5DPV8_9ACTN</name>
<proteinExistence type="inferred from homology"/>
<dbReference type="InterPro" id="IPR039425">
    <property type="entry name" value="RNA_pol_sigma-70-like"/>
</dbReference>
<dbReference type="GO" id="GO:0003677">
    <property type="term" value="F:DNA binding"/>
    <property type="evidence" value="ECO:0007669"/>
    <property type="project" value="UniProtKB-KW"/>
</dbReference>
<dbReference type="InterPro" id="IPR013325">
    <property type="entry name" value="RNA_pol_sigma_r2"/>
</dbReference>
<evidence type="ECO:0000256" key="5">
    <source>
        <dbReference type="ARBA" id="ARBA00023163"/>
    </source>
</evidence>
<dbReference type="GO" id="GO:0006352">
    <property type="term" value="P:DNA-templated transcription initiation"/>
    <property type="evidence" value="ECO:0007669"/>
    <property type="project" value="InterPro"/>
</dbReference>
<dbReference type="PANTHER" id="PTHR43133">
    <property type="entry name" value="RNA POLYMERASE ECF-TYPE SIGMA FACTO"/>
    <property type="match status" value="1"/>
</dbReference>